<evidence type="ECO:0000313" key="3">
    <source>
        <dbReference type="Proteomes" id="UP001497516"/>
    </source>
</evidence>
<sequence>MERLESAPATTPEEVKYVSWEEVNARRDTGRAEVRYYLSRNDRGTDLAVVGKEKSLRHISYRYGNRIRSLSVSMGPLLKLGTRREVVDWLNSIVSDSSQQQSYVSARSLSSSYACESDVLNIEVELTLTLTYGDHFRGWAPLGCAGEKENTFHRNGVKISVYDFVYVLVEEGKRLVAYLEDMYEDSNGSKMVVVRWFHKIDEFSALPEVPECGSTY</sequence>
<dbReference type="EMBL" id="OZ034819">
    <property type="protein sequence ID" value="CAL1392769.1"/>
    <property type="molecule type" value="Genomic_DNA"/>
</dbReference>
<gene>
    <name evidence="2" type="ORF">LTRI10_LOCUS33389</name>
</gene>
<keyword evidence="3" id="KW-1185">Reference proteome</keyword>
<reference evidence="2 3" key="1">
    <citation type="submission" date="2024-04" db="EMBL/GenBank/DDBJ databases">
        <authorList>
            <person name="Fracassetti M."/>
        </authorList>
    </citation>
    <scope>NUCLEOTIDE SEQUENCE [LARGE SCALE GENOMIC DNA]</scope>
</reference>
<dbReference type="Gene3D" id="2.30.30.490">
    <property type="match status" value="1"/>
</dbReference>
<organism evidence="2 3">
    <name type="scientific">Linum trigynum</name>
    <dbReference type="NCBI Taxonomy" id="586398"/>
    <lineage>
        <taxon>Eukaryota</taxon>
        <taxon>Viridiplantae</taxon>
        <taxon>Streptophyta</taxon>
        <taxon>Embryophyta</taxon>
        <taxon>Tracheophyta</taxon>
        <taxon>Spermatophyta</taxon>
        <taxon>Magnoliopsida</taxon>
        <taxon>eudicotyledons</taxon>
        <taxon>Gunneridae</taxon>
        <taxon>Pentapetalae</taxon>
        <taxon>rosids</taxon>
        <taxon>fabids</taxon>
        <taxon>Malpighiales</taxon>
        <taxon>Linaceae</taxon>
        <taxon>Linum</taxon>
    </lineage>
</organism>
<dbReference type="Proteomes" id="UP001497516">
    <property type="component" value="Chromosome 6"/>
</dbReference>
<feature type="domain" description="BAH" evidence="1">
    <location>
        <begin position="157"/>
        <end position="216"/>
    </location>
</feature>
<name>A0AAV2F401_9ROSI</name>
<dbReference type="PROSITE" id="PS51038">
    <property type="entry name" value="BAH"/>
    <property type="match status" value="1"/>
</dbReference>
<protein>
    <recommendedName>
        <fullName evidence="1">BAH domain-containing protein</fullName>
    </recommendedName>
</protein>
<dbReference type="GO" id="GO:0003682">
    <property type="term" value="F:chromatin binding"/>
    <property type="evidence" value="ECO:0007669"/>
    <property type="project" value="InterPro"/>
</dbReference>
<dbReference type="AlphaFoldDB" id="A0AAV2F401"/>
<proteinExistence type="predicted"/>
<dbReference type="InterPro" id="IPR043151">
    <property type="entry name" value="BAH_sf"/>
</dbReference>
<evidence type="ECO:0000313" key="2">
    <source>
        <dbReference type="EMBL" id="CAL1392769.1"/>
    </source>
</evidence>
<evidence type="ECO:0000259" key="1">
    <source>
        <dbReference type="PROSITE" id="PS51038"/>
    </source>
</evidence>
<dbReference type="InterPro" id="IPR001025">
    <property type="entry name" value="BAH_dom"/>
</dbReference>
<accession>A0AAV2F401</accession>